<dbReference type="InterPro" id="IPR009003">
    <property type="entry name" value="Peptidase_S1_PA"/>
</dbReference>
<evidence type="ECO:0000256" key="17">
    <source>
        <dbReference type="SAM" id="Phobius"/>
    </source>
</evidence>
<evidence type="ECO:0000259" key="18">
    <source>
        <dbReference type="PROSITE" id="PS50507"/>
    </source>
</evidence>
<dbReference type="InterPro" id="IPR043128">
    <property type="entry name" value="Rev_trsase/Diguanyl_cyclase"/>
</dbReference>
<dbReference type="GO" id="GO:0030430">
    <property type="term" value="C:host cell cytoplasm"/>
    <property type="evidence" value="ECO:0007669"/>
    <property type="project" value="UniProtKB-SubCell"/>
</dbReference>
<dbReference type="Gene3D" id="3.30.70.270">
    <property type="match status" value="1"/>
</dbReference>
<keyword evidence="8" id="KW-0548">Nucleotidyltransferase</keyword>
<dbReference type="SUPFAM" id="SSF50494">
    <property type="entry name" value="Trypsin-like serine proteases"/>
    <property type="match status" value="1"/>
</dbReference>
<evidence type="ECO:0000256" key="1">
    <source>
        <dbReference type="ARBA" id="ARBA00004328"/>
    </source>
</evidence>
<organism evidence="21">
    <name type="scientific">Gentiana straminea waikavirus</name>
    <dbReference type="NCBI Taxonomy" id="3115788"/>
    <lineage>
        <taxon>Viruses</taxon>
        <taxon>Riboviria</taxon>
        <taxon>Orthornavirae</taxon>
        <taxon>Pisuviricota</taxon>
        <taxon>Pisoniviricetes</taxon>
        <taxon>Picornavirales</taxon>
        <taxon>Secoviridae</taxon>
        <taxon>Waikavirus</taxon>
    </lineage>
</organism>
<evidence type="ECO:0000256" key="10">
    <source>
        <dbReference type="ARBA" id="ARBA00022801"/>
    </source>
</evidence>
<feature type="transmembrane region" description="Helical" evidence="17">
    <location>
        <begin position="1599"/>
        <end position="1617"/>
    </location>
</feature>
<keyword evidence="10" id="KW-0378">Hydrolase</keyword>
<dbReference type="EMBL" id="BK065144">
    <property type="protein sequence ID" value="DBA54821.1"/>
    <property type="molecule type" value="Genomic_RNA"/>
</dbReference>
<dbReference type="GO" id="GO:0003723">
    <property type="term" value="F:RNA binding"/>
    <property type="evidence" value="ECO:0007669"/>
    <property type="project" value="InterPro"/>
</dbReference>
<dbReference type="InterPro" id="IPR029053">
    <property type="entry name" value="Viral_coat"/>
</dbReference>
<dbReference type="InterPro" id="IPR000605">
    <property type="entry name" value="Helicase_SF3_ssDNA/RNA_vir"/>
</dbReference>
<dbReference type="Gene3D" id="2.40.10.10">
    <property type="entry name" value="Trypsin-like serine proteases"/>
    <property type="match status" value="1"/>
</dbReference>
<keyword evidence="4" id="KW-0167">Capsid protein</keyword>
<dbReference type="GO" id="GO:0006351">
    <property type="term" value="P:DNA-templated transcription"/>
    <property type="evidence" value="ECO:0007669"/>
    <property type="project" value="InterPro"/>
</dbReference>
<dbReference type="Pfam" id="PF00680">
    <property type="entry name" value="RdRP_1"/>
    <property type="match status" value="1"/>
</dbReference>
<dbReference type="InterPro" id="IPR004005">
    <property type="entry name" value="Calicivirus_coat"/>
</dbReference>
<keyword evidence="17" id="KW-0472">Membrane</keyword>
<dbReference type="PROSITE" id="PS50507">
    <property type="entry name" value="RDRP_SSRNA_POS"/>
    <property type="match status" value="1"/>
</dbReference>
<dbReference type="SUPFAM" id="SSF56672">
    <property type="entry name" value="DNA/RNA polymerases"/>
    <property type="match status" value="1"/>
</dbReference>
<dbReference type="GO" id="GO:0004197">
    <property type="term" value="F:cysteine-type endopeptidase activity"/>
    <property type="evidence" value="ECO:0007669"/>
    <property type="project" value="InterPro"/>
</dbReference>
<evidence type="ECO:0000256" key="4">
    <source>
        <dbReference type="ARBA" id="ARBA00022561"/>
    </source>
</evidence>
<keyword evidence="7 17" id="KW-0812">Transmembrane</keyword>
<name>A0AAT9J7X3_9SECO</name>
<keyword evidence="3" id="KW-0696">RNA-directed RNA polymerase</keyword>
<evidence type="ECO:0000256" key="8">
    <source>
        <dbReference type="ARBA" id="ARBA00022695"/>
    </source>
</evidence>
<accession>A0AAT9J7X3</accession>
<keyword evidence="6" id="KW-0808">Transferase</keyword>
<keyword evidence="13" id="KW-0067">ATP-binding</keyword>
<dbReference type="InterPro" id="IPR033703">
    <property type="entry name" value="Rhv-like"/>
</dbReference>
<dbReference type="InterPro" id="IPR001205">
    <property type="entry name" value="RNA-dir_pol_C"/>
</dbReference>
<feature type="domain" description="SF3 helicase" evidence="19">
    <location>
        <begin position="1852"/>
        <end position="2018"/>
    </location>
</feature>
<feature type="domain" description="RdRp catalytic" evidence="18">
    <location>
        <begin position="3217"/>
        <end position="3348"/>
    </location>
</feature>
<dbReference type="GO" id="GO:0005524">
    <property type="term" value="F:ATP binding"/>
    <property type="evidence" value="ECO:0007669"/>
    <property type="project" value="UniProtKB-KW"/>
</dbReference>
<evidence type="ECO:0000256" key="3">
    <source>
        <dbReference type="ARBA" id="ARBA00022484"/>
    </source>
</evidence>
<evidence type="ECO:0000256" key="16">
    <source>
        <dbReference type="ARBA" id="ARBA00022989"/>
    </source>
</evidence>
<protein>
    <recommendedName>
        <fullName evidence="2">Genome polyprotein</fullName>
    </recommendedName>
</protein>
<gene>
    <name evidence="21" type="primary">ORF1</name>
</gene>
<dbReference type="PROSITE" id="PS51874">
    <property type="entry name" value="PCV_3C_PRO"/>
    <property type="match status" value="1"/>
</dbReference>
<evidence type="ECO:0000259" key="19">
    <source>
        <dbReference type="PROSITE" id="PS51218"/>
    </source>
</evidence>
<keyword evidence="11" id="KW-0347">Helicase</keyword>
<keyword evidence="14" id="KW-0946">Virion</keyword>
<keyword evidence="16 17" id="KW-1133">Transmembrane helix</keyword>
<dbReference type="Pfam" id="PF00910">
    <property type="entry name" value="RNA_helicase"/>
    <property type="match status" value="1"/>
</dbReference>
<feature type="domain" description="Peptidase C3" evidence="20">
    <location>
        <begin position="2700"/>
        <end position="2912"/>
    </location>
</feature>
<dbReference type="Pfam" id="PF00915">
    <property type="entry name" value="Calici_coat"/>
    <property type="match status" value="1"/>
</dbReference>
<keyword evidence="5" id="KW-0645">Protease</keyword>
<dbReference type="CDD" id="cd23169">
    <property type="entry name" value="ps-ssRNAv-Picornavirales"/>
    <property type="match status" value="1"/>
</dbReference>
<dbReference type="InterPro" id="IPR014759">
    <property type="entry name" value="Helicase_SF3_ssRNA_vir"/>
</dbReference>
<evidence type="ECO:0000256" key="13">
    <source>
        <dbReference type="ARBA" id="ARBA00022840"/>
    </source>
</evidence>
<evidence type="ECO:0000256" key="6">
    <source>
        <dbReference type="ARBA" id="ARBA00022679"/>
    </source>
</evidence>
<dbReference type="PROSITE" id="PS51218">
    <property type="entry name" value="SF3_HELICASE_2"/>
    <property type="match status" value="1"/>
</dbReference>
<evidence type="ECO:0000256" key="14">
    <source>
        <dbReference type="ARBA" id="ARBA00022844"/>
    </source>
</evidence>
<dbReference type="GO" id="GO:0003724">
    <property type="term" value="F:RNA helicase activity"/>
    <property type="evidence" value="ECO:0007669"/>
    <property type="project" value="InterPro"/>
</dbReference>
<dbReference type="GO" id="GO:0006508">
    <property type="term" value="P:proteolysis"/>
    <property type="evidence" value="ECO:0007669"/>
    <property type="project" value="UniProtKB-KW"/>
</dbReference>
<keyword evidence="9" id="KW-0547">Nucleotide-binding</keyword>
<keyword evidence="12" id="KW-0788">Thiol protease</keyword>
<dbReference type="InterPro" id="IPR043502">
    <property type="entry name" value="DNA/RNA_pol_sf"/>
</dbReference>
<dbReference type="GO" id="GO:0019028">
    <property type="term" value="C:viral capsid"/>
    <property type="evidence" value="ECO:0007669"/>
    <property type="project" value="UniProtKB-KW"/>
</dbReference>
<evidence type="ECO:0000256" key="7">
    <source>
        <dbReference type="ARBA" id="ARBA00022692"/>
    </source>
</evidence>
<evidence type="ECO:0000256" key="5">
    <source>
        <dbReference type="ARBA" id="ARBA00022670"/>
    </source>
</evidence>
<evidence type="ECO:0000256" key="11">
    <source>
        <dbReference type="ARBA" id="ARBA00022806"/>
    </source>
</evidence>
<keyword evidence="15" id="KW-0693">Viral RNA replication</keyword>
<dbReference type="InterPro" id="IPR043504">
    <property type="entry name" value="Peptidase_S1_PA_chymotrypsin"/>
</dbReference>
<sequence length="3536" mass="398222">MVSSGVDYGSLHISSKMSKQSTNNSLLQQSKAVSPSYFLKLVCEPAVIFAYNNKCNHSNSLSIKSNLNCHYCSLLYKINKFHKFTGVYLNRVNISYLVDKTYIELFKSSCKLYLKSVGNIISDKLYAKSLADNQFGSEYACPLSGMSGVDFENCNPHHCWNLCDNAKHLFECFSSCDETRGEYFPVPREGCNWHATCSACGASCSFATPREGMILAIFFHLLEIVYDGKCYMCRIGGTYEYVKCSRDFAELIVDVQGTNLAIKGIHIEEEKVPKISIYSDVFLGNQFDRIIDYGGSIVQRFAKDSNVLQEQLCAHTFYLTSCTGYQLKLNECMLRLLMMLIPGHGYLNGIGVDSNGSKTLITQANGILCAGGLKGVNLRCNLDFCAFHEAFYLGSFRTENKREGKQSEYDSILAEGERVEIEPYVPNFKTPSFGVGECSKQMYSQEFIEECDRFANDDDDLESNIHEKLAIYADEFKNDDEELFIIPTRGGRIQGRGLKDLVKRVGGVLTGVTNCITKLHALWDWPLDTLLKNVKDVGEWLSDNREHVSDKVWSCTMCPEIQKKTEETLVDQNKILEMLSLGMKRLSATIDAFSKNTKENIDSLDKRLSSIDLPNDTCNSINKCLEEINKLKGMSESFSKYVKEINNLKSFVESFDKRLDELEGIRGNSSNSGTSPVVVEMLKNHDALIDLMRKSVKKLEEQYEEMFKGKSKSSFPKPPIKINNSEEIGEQMAIPRFNSPQPIRKYGKKRSVDDDDDFLPFEIREGLDAGKTSIVTAQSGKPVGNVVFEGSAEEKEIVKTSHITSAGKDESHNALLSDIFLGSVSWGVSNGEGKILENFFMPESIWANNERLSNFASYFQYYTCSGLEFIITTTSVGMQGGTLMVCWDAMSCATKQKIDTVIQLSNLPSEFIYASSSQRLVFSIDSPSIQHMMCLSGSEKSIGSLGTLKICIANGLNAAAETSQTISINVWVRFLNPKFSFYTMKHDIVFSQSMNGAADLGGLRGLGAIVAEGKWSTTTSTNLMELTVHPTACHVNDGIITQTSLSVISHLFSRWSGSLIFRFHFAASMFVKGKVLASAIPVAFRLKKMTIAQITSFPHIVCDLSSDVKEFELVVPYNSVGRNSLICRDSIYDVSSYNAELVVSRLHMVVLDPLVMNSNSSNEISYFVTMRPGHDFALFDMSGVKTEYVDRVLKQSLFETLSSGKLVGSGFSTWTSMPSVLHKFTVDAQSKNALCVMVSPCYRSNPPCITSLSWLSQIFVEWTGSLIYTLRAHSHERNFSSLVRIWHDINGSTQDNSEFEFLSDVDPPAGMKVYYWKPFEQAEINITVPFMARTEKLLVHKARYTPTADDWLHYYNGMLVIDYEGVKGLNIEMSIHGGDDFEFFEQTVPPRCGNVSNAFTKLSYAKKLKNINIFPMEVERLSGPINKAIVTPVVFKPVPSVTEKPAPVETKKRDVWKNPREGDTSFDADGAPVVFTNGRWEFQDDAIAQMDCIGCVRVVRESNKTVQQLHKRDTVNKVIDLVDAATEVKEQSQKVLPQMYESMQFMLPLLEKVDKFVGSAEEKISLFDSMREKIMGALKGLFNESIPGMLNSAFENENYVWATILTIIGGVSLIWFCKTRKSFVKKFSVLCMIVWSPFLVTKVWELGKWIKRNIWNLFSINNDETCRKHSNAGTFESLKGSFGNFTDWFSENWEGATKNILMVLGVVASLVVWGSIPDNGKIKSFSEKFKEAGNKGRSFSNILSGFTSIHKVSKEWSGIFVDWMLGSNGSSLPKADSNLQLIVKFDIVEWVKEVRAMALAENKFAGFGTIGYIEQVRHLYDKSCAIQEVIMSGIKLDVQLSMIIKECKDKCVDLLNSCYTFKGMGEARIDPIHICMIGKPGVGKSATSHVLINNLLDYMGEPEVDRIYIRCCADAYWSNYRHEPCILYDDLGAINSKLKMSDFAEIMGIKTNDPFSVPMAAVEDKGKHCTSKYVFSCTNVLELDDNGDVVTKSAYYRRRNVLVEVEREEGIVRDESNPTHGLLFTVKGYHLDGDRVHFGVKEEWNEDFLRDIDTQDWRFERVEFITFLKFLCEYTRAYMNSQEKLLKGISGYRINPFEEDVVNAQVSIAGRGEEKSLGEVIELFDKFSYKYSDFTKTLSQNGVAVPQKWSSNKKVVFSEMLSTMCGCLYERNCNFDFYLQRMVCSLSGVRRKPVHDKFVCKKLNKDPFLTTILVKDASLFDDLEPLDVFVTLATIFRWSNSHGPCFYQSLNRDSRDFLNVSAKCSVNFEFDDRIPKNLQSYVVEGKKILIWPSVIKFYPHHISTYGYTLIRDGEEVYRFAPKKNVKIDFSKEDIIWNENWSYGMQCDADTTNFFHPDDRIVLKSIVEDIENLSEVNFDSCDLKRSLSLARELFCDADYFSFLIHLTVEHSKQVGIKSEGSIKEEKKKNFLRCVGKIGAVEEKTVKELSKPAKIALSIGAGIAGAGLIVGIVIALKNLFSLTIGEKQPEELEKEISGGGASGFFQTQHVIKGKRQPRTVITTLEKHVSSGGASGNFETKRVIKGRKNPMVLSKEMGFGVTYGEETLKPHIYKELRKAKRRNFIMAVKESGRGRIDSVPVVKDIGKWQNGVKKQGINPFVPDNFTNGPLKKIRSKVENDNGIDGLHLTTPDDLGDDEDVSSAIETLLKLSKKEINEIVENGVTVKVEKQSHVGDFGMIKDRNMVELLTTHVNKMSAMLIINNKGVWMQCSVLRLQGTFVVLPAHYWEQLQDADFVGIITQNVFREIEVRSKDFILVSSLQDLMVWDVGNNVPPCANYVKHIATRDDWEHYNTCSGALSITNYGVESSNQIIHMLDKIELVDASVEVPTGVYEIFDSTHTIIKGLRYRVYCMPGFCGAAIVRADSRCTRKILGIHVAGAVKSHVGYAEILVQEEIMNAIESLQKLNCVSNENCIVASHDGKPDVDFCSKQAPCIPGKGTLGVLGLVGNSSLPNLPAKTSICKSFIHGMIGPVKSEPAILSKWDSRLGPLRGAWDPVLEGVKKYGSATKPFDRDEIDIVRQHLSSFFKNHENSRRARKVNDIEVGINGIDGTDFWAGMEMKTSAGYPYVLRKPSGATGKSWLFKDNGKYPSGRSKYEMSDPGFISSFELMHSQIKEGIVPQIITMECPKDERRRLSKIYDKPSTRTFTILPPEINLLFRMYFGDFAAMVMETRASHFSQVGINPESLEWSELMNNFLKVSNKGFAGDYAKFDGIGSPEIYHSIVSLVNKWYNDGEENARARQCLISSIIHRYGIAGDILMRYSQGMPSGFSMTVIFNSFVNYYYMALAWQTIVGSSILSPQSNLKDFDYYTKIIVYGDDNVVAVDKNFLDIYNLRTVASYLSEYGISYTDDAKNPIHLSDPYVDITSVTFLKRSFVLTEKTGMIWKSPLDKVSIEERCNWIRSCEIPEEALDQNIESALYEASIHGKDYFIDLLTRLNMALKDVVLPERKETFEECQSRWWGNMTNHSLSQVDLRNLVDSSIKNNINIGKKYKEQFSNNKFTLKEILNRARLIAPAKYIP</sequence>
<dbReference type="Gene3D" id="1.20.960.20">
    <property type="match status" value="1"/>
</dbReference>
<evidence type="ECO:0000256" key="2">
    <source>
        <dbReference type="ARBA" id="ARBA00020107"/>
    </source>
</evidence>
<dbReference type="Gene3D" id="2.60.120.20">
    <property type="match status" value="3"/>
</dbReference>
<evidence type="ECO:0000313" key="21">
    <source>
        <dbReference type="EMBL" id="DBA54821.1"/>
    </source>
</evidence>
<dbReference type="CDD" id="cd00205">
    <property type="entry name" value="rhv_like"/>
    <property type="match status" value="2"/>
</dbReference>
<dbReference type="GO" id="GO:0003968">
    <property type="term" value="F:RNA-directed RNA polymerase activity"/>
    <property type="evidence" value="ECO:0007669"/>
    <property type="project" value="UniProtKB-KW"/>
</dbReference>
<feature type="transmembrane region" description="Helical" evidence="17">
    <location>
        <begin position="1699"/>
        <end position="1716"/>
    </location>
</feature>
<proteinExistence type="predicted"/>
<evidence type="ECO:0000259" key="20">
    <source>
        <dbReference type="PROSITE" id="PS51874"/>
    </source>
</evidence>
<comment type="subcellular location">
    <subcellularLocation>
        <location evidence="1">Virion</location>
    </subcellularLocation>
</comment>
<dbReference type="Pfam" id="PF12381">
    <property type="entry name" value="Peptidase_C3G"/>
    <property type="match status" value="1"/>
</dbReference>
<dbReference type="SUPFAM" id="SSF88633">
    <property type="entry name" value="Positive stranded ssRNA viruses"/>
    <property type="match status" value="2"/>
</dbReference>
<dbReference type="InterPro" id="IPR007094">
    <property type="entry name" value="RNA-dir_pol_PSvirus"/>
</dbReference>
<dbReference type="InterPro" id="IPR024387">
    <property type="entry name" value="Pept_C3G_Picornavir"/>
</dbReference>
<dbReference type="GO" id="GO:0039694">
    <property type="term" value="P:viral RNA genome replication"/>
    <property type="evidence" value="ECO:0007669"/>
    <property type="project" value="InterPro"/>
</dbReference>
<dbReference type="Pfam" id="PF12264">
    <property type="entry name" value="Waikav_capsid_1"/>
    <property type="match status" value="1"/>
</dbReference>
<reference evidence="21" key="2">
    <citation type="journal article" date="2024" name="Arch. Virol.">
        <title>Probing of plant transcriptomes reveals the hidden genetic diversity of the family Secoviridae.</title>
        <authorList>
            <person name="Sidharthan V.K."/>
            <person name="Reddy V."/>
            <person name="Kiran G."/>
            <person name="Rajeswari V."/>
            <person name="Baranwal V.K."/>
            <person name="Kumar M.K."/>
            <person name="Kumar K.S."/>
        </authorList>
    </citation>
    <scope>NUCLEOTIDE SEQUENCE</scope>
    <source>
        <strain evidence="21">Gen str</strain>
    </source>
</reference>
<evidence type="ECO:0000256" key="9">
    <source>
        <dbReference type="ARBA" id="ARBA00022741"/>
    </source>
</evidence>
<dbReference type="InterPro" id="IPR024379">
    <property type="entry name" value="Waikavirus_capsid-1"/>
</dbReference>
<reference evidence="21" key="1">
    <citation type="submission" date="2023-11" db="EMBL/GenBank/DDBJ databases">
        <authorList>
            <person name="Sidharthan V.K."/>
            <person name="Reddy V."/>
            <person name="Kiran G."/>
            <person name="Rajeswari V."/>
            <person name="Baranwal V.K."/>
        </authorList>
    </citation>
    <scope>NUCLEOTIDE SEQUENCE</scope>
    <source>
        <strain evidence="21">Gen str</strain>
    </source>
</reference>
<dbReference type="InterPro" id="IPR044067">
    <property type="entry name" value="PCV_3C_PRO"/>
</dbReference>
<evidence type="ECO:0000256" key="15">
    <source>
        <dbReference type="ARBA" id="ARBA00022953"/>
    </source>
</evidence>
<evidence type="ECO:0000256" key="12">
    <source>
        <dbReference type="ARBA" id="ARBA00022807"/>
    </source>
</evidence>